<evidence type="ECO:0000313" key="2">
    <source>
        <dbReference type="Proteomes" id="UP001153954"/>
    </source>
</evidence>
<evidence type="ECO:0000313" key="1">
    <source>
        <dbReference type="EMBL" id="CAH2099419.1"/>
    </source>
</evidence>
<accession>A0AAU9UL12</accession>
<gene>
    <name evidence="1" type="ORF">EEDITHA_LOCUS14400</name>
</gene>
<proteinExistence type="predicted"/>
<keyword evidence="2" id="KW-1185">Reference proteome</keyword>
<dbReference type="AlphaFoldDB" id="A0AAU9UL12"/>
<dbReference type="Proteomes" id="UP001153954">
    <property type="component" value="Unassembled WGS sequence"/>
</dbReference>
<reference evidence="1" key="1">
    <citation type="submission" date="2022-03" db="EMBL/GenBank/DDBJ databases">
        <authorList>
            <person name="Tunstrom K."/>
        </authorList>
    </citation>
    <scope>NUCLEOTIDE SEQUENCE</scope>
</reference>
<organism evidence="1 2">
    <name type="scientific">Euphydryas editha</name>
    <name type="common">Edith's checkerspot</name>
    <dbReference type="NCBI Taxonomy" id="104508"/>
    <lineage>
        <taxon>Eukaryota</taxon>
        <taxon>Metazoa</taxon>
        <taxon>Ecdysozoa</taxon>
        <taxon>Arthropoda</taxon>
        <taxon>Hexapoda</taxon>
        <taxon>Insecta</taxon>
        <taxon>Pterygota</taxon>
        <taxon>Neoptera</taxon>
        <taxon>Endopterygota</taxon>
        <taxon>Lepidoptera</taxon>
        <taxon>Glossata</taxon>
        <taxon>Ditrysia</taxon>
        <taxon>Papilionoidea</taxon>
        <taxon>Nymphalidae</taxon>
        <taxon>Nymphalinae</taxon>
        <taxon>Euphydryas</taxon>
    </lineage>
</organism>
<protein>
    <submittedName>
        <fullName evidence="1">Uncharacterized protein</fullName>
    </submittedName>
</protein>
<comment type="caution">
    <text evidence="1">The sequence shown here is derived from an EMBL/GenBank/DDBJ whole genome shotgun (WGS) entry which is preliminary data.</text>
</comment>
<sequence>MDQLTKFLVYNKTYKKVPNQMEDEIDKSLLLLSPDLGRMSEVKKLIVELVLVIFYNQVITAEFLNPNLEMLSTILL</sequence>
<dbReference type="EMBL" id="CAKOGL010000022">
    <property type="protein sequence ID" value="CAH2099419.1"/>
    <property type="molecule type" value="Genomic_DNA"/>
</dbReference>
<name>A0AAU9UL12_EUPED</name>